<organism evidence="2 3">
    <name type="scientific">Cellulomonas algicola</name>
    <dbReference type="NCBI Taxonomy" id="2071633"/>
    <lineage>
        <taxon>Bacteria</taxon>
        <taxon>Bacillati</taxon>
        <taxon>Actinomycetota</taxon>
        <taxon>Actinomycetes</taxon>
        <taxon>Micrococcales</taxon>
        <taxon>Cellulomonadaceae</taxon>
        <taxon>Cellulomonas</taxon>
    </lineage>
</organism>
<sequence>MTPAFVPGRELARLLYAYVAPVLAARGLAHTAALVGPGSDVLGHDDATSTDHDWGPRLQVLLSPDDHAAHAAALHEELRHVLPEQVGGWTTRAAPPADDGTRGPGVGCPGSPVEHRVEILTLDTLLTRVLGHVRPPLTVADWLVIPQQRLLSLTAGVVLHDDLGLARVRADLASYPHDVWLYQQASAWWAVAEDSHLAPRAGMAGDDLGSRLVTARVCRTAVLLAFLQARTYAPYDKWLGTAFRRLPSSRDLLGPLDAALAAADWEARQRALGQVLVALLRGHNALGLTAPVPEETVPFHARPFEVVDAEGVADALLAAVVDPAVRSLGRRRPVGGIDLVTQSAALATDVTRTAALRGLYR</sequence>
<evidence type="ECO:0000313" key="3">
    <source>
        <dbReference type="Proteomes" id="UP000288246"/>
    </source>
</evidence>
<proteinExistence type="predicted"/>
<dbReference type="RefSeq" id="WP_124343601.1">
    <property type="nucleotide sequence ID" value="NZ_BHYL01000231.1"/>
</dbReference>
<evidence type="ECO:0000259" key="1">
    <source>
        <dbReference type="Pfam" id="PF13228"/>
    </source>
</evidence>
<name>A0A401V2G6_9CELL</name>
<dbReference type="InterPro" id="IPR025117">
    <property type="entry name" value="DUF4037"/>
</dbReference>
<gene>
    <name evidence="2" type="ORF">CTKZ_26560</name>
</gene>
<comment type="caution">
    <text evidence="2">The sequence shown here is derived from an EMBL/GenBank/DDBJ whole genome shotgun (WGS) entry which is preliminary data.</text>
</comment>
<dbReference type="Proteomes" id="UP000288246">
    <property type="component" value="Unassembled WGS sequence"/>
</dbReference>
<accession>A0A401V2G6</accession>
<evidence type="ECO:0000313" key="2">
    <source>
        <dbReference type="EMBL" id="GCD21094.1"/>
    </source>
</evidence>
<dbReference type="EMBL" id="BHYL01000231">
    <property type="protein sequence ID" value="GCD21094.1"/>
    <property type="molecule type" value="Genomic_DNA"/>
</dbReference>
<protein>
    <recommendedName>
        <fullName evidence="1">DUF4037 domain-containing protein</fullName>
    </recommendedName>
</protein>
<dbReference type="OrthoDB" id="3030at2"/>
<dbReference type="AlphaFoldDB" id="A0A401V2G6"/>
<feature type="domain" description="DUF4037" evidence="1">
    <location>
        <begin position="142"/>
        <end position="239"/>
    </location>
</feature>
<reference evidence="2 3" key="1">
    <citation type="submission" date="2018-11" db="EMBL/GenBank/DDBJ databases">
        <title>Draft genome sequence of Cellulomonas takizawaensis strain TKZ-21.</title>
        <authorList>
            <person name="Yamamura H."/>
            <person name="Hayashi T."/>
            <person name="Hamada M."/>
            <person name="Serisawa Y."/>
            <person name="Matsuyama K."/>
            <person name="Nakagawa Y."/>
            <person name="Otoguro M."/>
            <person name="Yanagida F."/>
            <person name="Hayakawa M."/>
        </authorList>
    </citation>
    <scope>NUCLEOTIDE SEQUENCE [LARGE SCALE GENOMIC DNA]</scope>
    <source>
        <strain evidence="2 3">TKZ-21</strain>
    </source>
</reference>
<dbReference type="Pfam" id="PF13228">
    <property type="entry name" value="DUF4037"/>
    <property type="match status" value="1"/>
</dbReference>
<keyword evidence="3" id="KW-1185">Reference proteome</keyword>